<evidence type="ECO:0000313" key="1">
    <source>
        <dbReference type="EMBL" id="RVW88541.1"/>
    </source>
</evidence>
<protein>
    <recommendedName>
        <fullName evidence="3">Reverse transcriptase domain-containing protein</fullName>
    </recommendedName>
</protein>
<evidence type="ECO:0008006" key="3">
    <source>
        <dbReference type="Google" id="ProtNLM"/>
    </source>
</evidence>
<dbReference type="EMBL" id="QGNW01000172">
    <property type="protein sequence ID" value="RVW88541.1"/>
    <property type="molecule type" value="Genomic_DNA"/>
</dbReference>
<organism evidence="1 2">
    <name type="scientific">Vitis vinifera</name>
    <name type="common">Grape</name>
    <dbReference type="NCBI Taxonomy" id="29760"/>
    <lineage>
        <taxon>Eukaryota</taxon>
        <taxon>Viridiplantae</taxon>
        <taxon>Streptophyta</taxon>
        <taxon>Embryophyta</taxon>
        <taxon>Tracheophyta</taxon>
        <taxon>Spermatophyta</taxon>
        <taxon>Magnoliopsida</taxon>
        <taxon>eudicotyledons</taxon>
        <taxon>Gunneridae</taxon>
        <taxon>Pentapetalae</taxon>
        <taxon>rosids</taxon>
        <taxon>Vitales</taxon>
        <taxon>Vitaceae</taxon>
        <taxon>Viteae</taxon>
        <taxon>Vitis</taxon>
    </lineage>
</organism>
<reference evidence="1 2" key="1">
    <citation type="journal article" date="2018" name="PLoS Genet.">
        <title>Population sequencing reveals clonal diversity and ancestral inbreeding in the grapevine cultivar Chardonnay.</title>
        <authorList>
            <person name="Roach M.J."/>
            <person name="Johnson D.L."/>
            <person name="Bohlmann J."/>
            <person name="van Vuuren H.J."/>
            <person name="Jones S.J."/>
            <person name="Pretorius I.S."/>
            <person name="Schmidt S.A."/>
            <person name="Borneman A.R."/>
        </authorList>
    </citation>
    <scope>NUCLEOTIDE SEQUENCE [LARGE SCALE GENOMIC DNA]</scope>
    <source>
        <strain evidence="2">cv. Chardonnay</strain>
        <tissue evidence="1">Leaf</tissue>
    </source>
</reference>
<evidence type="ECO:0000313" key="2">
    <source>
        <dbReference type="Proteomes" id="UP000288805"/>
    </source>
</evidence>
<accession>A0A438HVP7</accession>
<comment type="caution">
    <text evidence="1">The sequence shown here is derived from an EMBL/GenBank/DDBJ whole genome shotgun (WGS) entry which is preliminary data.</text>
</comment>
<dbReference type="Proteomes" id="UP000288805">
    <property type="component" value="Unassembled WGS sequence"/>
</dbReference>
<dbReference type="AlphaFoldDB" id="A0A438HVP7"/>
<gene>
    <name evidence="1" type="ORF">CK203_032958</name>
</gene>
<proteinExistence type="predicted"/>
<sequence length="140" mass="15943">MEILSQQLFKARSKGFIEGFKVGSSGGVRRICSIFYLLIITFLFCKANSEQLRYLSWVFLWFEAIFGLKVNRDKSEVIPVGRVESLKNIVLVLGCRIRKLPSYLGLPLGALRNVTGRVWTGHPYPIPIPKYMVISHLVLN</sequence>
<name>A0A438HVP7_VITVI</name>